<comment type="caution">
    <text evidence="1">The sequence shown here is derived from an EMBL/GenBank/DDBJ whole genome shotgun (WGS) entry which is preliminary data.</text>
</comment>
<organism evidence="1 2">
    <name type="scientific">Melastoma candidum</name>
    <dbReference type="NCBI Taxonomy" id="119954"/>
    <lineage>
        <taxon>Eukaryota</taxon>
        <taxon>Viridiplantae</taxon>
        <taxon>Streptophyta</taxon>
        <taxon>Embryophyta</taxon>
        <taxon>Tracheophyta</taxon>
        <taxon>Spermatophyta</taxon>
        <taxon>Magnoliopsida</taxon>
        <taxon>eudicotyledons</taxon>
        <taxon>Gunneridae</taxon>
        <taxon>Pentapetalae</taxon>
        <taxon>rosids</taxon>
        <taxon>malvids</taxon>
        <taxon>Myrtales</taxon>
        <taxon>Melastomataceae</taxon>
        <taxon>Melastomatoideae</taxon>
        <taxon>Melastomateae</taxon>
        <taxon>Melastoma</taxon>
    </lineage>
</organism>
<sequence length="463" mass="51657">MEFPGNSTSLTLGLGVGGGESSASHGQRTPDTVWDLPRNNPNYGFLGHVPNVSQLGISRLYAANEFRKATITPYTLRVHSMLEYHHVPDKPGVTLPLFRGTGEVSVAEIVRPSYPHALLNGDRLVLSKERPGYLRSNMAPLLGDPLTNVNDIRNEANKRVEFPMVAEQADPWALPRVVENPPSGYNNKHNEVRISKKPIDVEPLRFYIPTDVRDGNNIARTKVETNNDDKSDTASASMNGRRHNYRRARSEQHKKYGPYTCPRCMDVFPTSQSFAAHVSGHYRRDGGSTIREPITSLQNAAKKLRKANRRLAERCVPYTEPRRYVCSRCNVELETPHAFAAHLSSHYKEEVCRGPGREATNDARQEIPTPNPFEEAATLLPVVDWLALTLKKVLARRRKRSADQNINTSAMPPPGNSSSSSSSAPWEAVEAPAVKMDYKAEEEDEVVEVDAFGSKIKKEPWST</sequence>
<dbReference type="EMBL" id="CM042882">
    <property type="protein sequence ID" value="KAI4381255.1"/>
    <property type="molecule type" value="Genomic_DNA"/>
</dbReference>
<evidence type="ECO:0000313" key="2">
    <source>
        <dbReference type="Proteomes" id="UP001057402"/>
    </source>
</evidence>
<dbReference type="Proteomes" id="UP001057402">
    <property type="component" value="Chromosome 3"/>
</dbReference>
<evidence type="ECO:0000313" key="1">
    <source>
        <dbReference type="EMBL" id="KAI4381255.1"/>
    </source>
</evidence>
<name>A0ACB9RQB6_9MYRT</name>
<reference evidence="2" key="1">
    <citation type="journal article" date="2023" name="Front. Plant Sci.">
        <title>Chromosomal-level genome assembly of Melastoma candidum provides insights into trichome evolution.</title>
        <authorList>
            <person name="Zhong Y."/>
            <person name="Wu W."/>
            <person name="Sun C."/>
            <person name="Zou P."/>
            <person name="Liu Y."/>
            <person name="Dai S."/>
            <person name="Zhou R."/>
        </authorList>
    </citation>
    <scope>NUCLEOTIDE SEQUENCE [LARGE SCALE GENOMIC DNA]</scope>
</reference>
<protein>
    <submittedName>
        <fullName evidence="1">Uncharacterized protein</fullName>
    </submittedName>
</protein>
<accession>A0ACB9RQB6</accession>
<gene>
    <name evidence="1" type="ORF">MLD38_007347</name>
</gene>
<proteinExistence type="predicted"/>
<keyword evidence="2" id="KW-1185">Reference proteome</keyword>